<evidence type="ECO:0000313" key="4">
    <source>
        <dbReference type="Proteomes" id="UP000436522"/>
    </source>
</evidence>
<dbReference type="OrthoDB" id="9815825at2"/>
<dbReference type="InterPro" id="IPR000683">
    <property type="entry name" value="Gfo/Idh/MocA-like_OxRdtase_N"/>
</dbReference>
<dbReference type="SUPFAM" id="SSF55347">
    <property type="entry name" value="Glyceraldehyde-3-phosphate dehydrogenase-like, C-terminal domain"/>
    <property type="match status" value="1"/>
</dbReference>
<accession>A0A640VNA2</accession>
<dbReference type="SUPFAM" id="SSF51735">
    <property type="entry name" value="NAD(P)-binding Rossmann-fold domains"/>
    <property type="match status" value="1"/>
</dbReference>
<dbReference type="Pfam" id="PF01408">
    <property type="entry name" value="GFO_IDH_MocA"/>
    <property type="match status" value="1"/>
</dbReference>
<evidence type="ECO:0000259" key="1">
    <source>
        <dbReference type="Pfam" id="PF01408"/>
    </source>
</evidence>
<dbReference type="RefSeq" id="WP_159975004.1">
    <property type="nucleotide sequence ID" value="NZ_BLIV01000002.1"/>
</dbReference>
<dbReference type="InterPro" id="IPR052515">
    <property type="entry name" value="Gfo/Idh/MocA_Oxidoreductase"/>
</dbReference>
<dbReference type="AlphaFoldDB" id="A0A640VNA2"/>
<proteinExistence type="predicted"/>
<protein>
    <submittedName>
        <fullName evidence="3">Dehydrogenase</fullName>
    </submittedName>
</protein>
<dbReference type="Proteomes" id="UP000436522">
    <property type="component" value="Unassembled WGS sequence"/>
</dbReference>
<evidence type="ECO:0000313" key="3">
    <source>
        <dbReference type="EMBL" id="GFE49114.1"/>
    </source>
</evidence>
<feature type="domain" description="GFO/IDH/MocA-like oxidoreductase" evidence="2">
    <location>
        <begin position="134"/>
        <end position="255"/>
    </location>
</feature>
<comment type="caution">
    <text evidence="3">The sequence shown here is derived from an EMBL/GenBank/DDBJ whole genome shotgun (WGS) entry which is preliminary data.</text>
</comment>
<dbReference type="Gene3D" id="3.40.50.720">
    <property type="entry name" value="NAD(P)-binding Rossmann-like Domain"/>
    <property type="match status" value="1"/>
</dbReference>
<dbReference type="PANTHER" id="PTHR43249:SF1">
    <property type="entry name" value="D-GLUCOSIDE 3-DEHYDROGENASE"/>
    <property type="match status" value="1"/>
</dbReference>
<name>A0A640VNA2_9RHOB</name>
<dbReference type="Pfam" id="PF22725">
    <property type="entry name" value="GFO_IDH_MocA_C3"/>
    <property type="match status" value="1"/>
</dbReference>
<dbReference type="InterPro" id="IPR036291">
    <property type="entry name" value="NAD(P)-bd_dom_sf"/>
</dbReference>
<dbReference type="Gene3D" id="3.30.360.10">
    <property type="entry name" value="Dihydrodipicolinate Reductase, domain 2"/>
    <property type="match status" value="1"/>
</dbReference>
<dbReference type="PANTHER" id="PTHR43249">
    <property type="entry name" value="UDP-N-ACETYL-2-AMINO-2-DEOXY-D-GLUCURONATE OXIDASE"/>
    <property type="match status" value="1"/>
</dbReference>
<dbReference type="EMBL" id="BLIV01000002">
    <property type="protein sequence ID" value="GFE49114.1"/>
    <property type="molecule type" value="Genomic_DNA"/>
</dbReference>
<feature type="domain" description="Gfo/Idh/MocA-like oxidoreductase N-terminal" evidence="1">
    <location>
        <begin position="2"/>
        <end position="121"/>
    </location>
</feature>
<dbReference type="InterPro" id="IPR055170">
    <property type="entry name" value="GFO_IDH_MocA-like_dom"/>
</dbReference>
<reference evidence="3 4" key="1">
    <citation type="submission" date="2019-12" db="EMBL/GenBank/DDBJ databases">
        <title>Roseobacter cerasinus sp. nov., isolated from seawater around aquaculture.</title>
        <authorList>
            <person name="Muramatsu S."/>
            <person name="Takabe Y."/>
            <person name="Mori K."/>
            <person name="Takaichi S."/>
            <person name="Hanada S."/>
        </authorList>
    </citation>
    <scope>NUCLEOTIDE SEQUENCE [LARGE SCALE GENOMIC DNA]</scope>
    <source>
        <strain evidence="3 4">AI77</strain>
    </source>
</reference>
<organism evidence="3 4">
    <name type="scientific">Roseobacter cerasinus</name>
    <dbReference type="NCBI Taxonomy" id="2602289"/>
    <lineage>
        <taxon>Bacteria</taxon>
        <taxon>Pseudomonadati</taxon>
        <taxon>Pseudomonadota</taxon>
        <taxon>Alphaproteobacteria</taxon>
        <taxon>Rhodobacterales</taxon>
        <taxon>Roseobacteraceae</taxon>
        <taxon>Roseobacter</taxon>
    </lineage>
</organism>
<sequence>MKTVLIGLGMVAGNHLAAIRDAEGIALAGVMGRDATRTQLFAEKATQEMGYLVPARGSITEIAEDAAIDFVVIATPPDARQDLVTVLSAAGKPILMEKPIERTLAAAEAIVTTCENAGVSLGLVLQHRARAASQKLKQLLDGRALGQIATVEIRVPWWRDQAYYAAPGRGTYARDGGGVMINQAIHTLDLALWLLGPIRRVQAMMRTTPLHRMEAEDWAGALFELENGACGSLMATTAAYPGEAESLSIQGSKAAAHLASGVLTMTHLDGRVETFGAEASTGGGADPMAFTHAWHQAVLEDFAASLTTGTPPLASDQSALEAHRVIDAMERASRSGHITEISRS</sequence>
<dbReference type="GO" id="GO:0000166">
    <property type="term" value="F:nucleotide binding"/>
    <property type="evidence" value="ECO:0007669"/>
    <property type="project" value="InterPro"/>
</dbReference>
<gene>
    <name evidence="3" type="ORF">So717_08670</name>
</gene>
<evidence type="ECO:0000259" key="2">
    <source>
        <dbReference type="Pfam" id="PF22725"/>
    </source>
</evidence>
<keyword evidence="4" id="KW-1185">Reference proteome</keyword>